<evidence type="ECO:0000256" key="1">
    <source>
        <dbReference type="SAM" id="MobiDB-lite"/>
    </source>
</evidence>
<dbReference type="SUPFAM" id="SSF52540">
    <property type="entry name" value="P-loop containing nucleoside triphosphate hydrolases"/>
    <property type="match status" value="1"/>
</dbReference>
<gene>
    <name evidence="3" type="ORF">SEMRO_1_G000710.1</name>
</gene>
<dbReference type="Proteomes" id="UP001153069">
    <property type="component" value="Unassembled WGS sequence"/>
</dbReference>
<protein>
    <submittedName>
        <fullName evidence="3">HSPB (Heat shock 27kDa) associated protein 1</fullName>
    </submittedName>
</protein>
<name>A0A9N8H3W3_9STRA</name>
<evidence type="ECO:0000313" key="3">
    <source>
        <dbReference type="EMBL" id="CAB9496093.1"/>
    </source>
</evidence>
<comment type="caution">
    <text evidence="3">The sequence shown here is derived from an EMBL/GenBank/DDBJ whole genome shotgun (WGS) entry which is preliminary data.</text>
</comment>
<sequence length="521" mass="57894">MVKKLSSPLSPAGRHRSMDALIRFMGIACDTQYSETKGNKGRGAAQRRLKLLGAILVGLVCILGVIHLCFPGHAHRVIRHAKKLRVPIAAAKSGGSPASNRYRSTFSHRQVLDFIVSGRLNLVDLEINHRDLDQSEEDTYEGVFGVFCKLNFAAHKNNPSGVPMFRDLVGKSPLCDSDYDSEAEDDVLEEGEEDVPRGRVRVNLKQLAEMSRKADEREMFPETHNLKLAGVAFHESRCGSTLVANSLIAMNPVKHRVYSESAPPLAALSLCSRALEGDDEGPCTVEQGAMLLRDVMYFMGRSQDPKEERFFFKIQSAGTRMLEIFQRAMPETPWIFVYRDPVQVMMSHFAHGKRSANCLRSLHNPPHILQRIAERKGYNAGGRPANDDDEGEGAQPQGGRKLSAEEFCAAHLATLTETAVEQIANSNGLGMAVNYVSLPKIMYEQVLPKWGVTPSQQEIDNILEVSGHYSKGRGKQAGEWHEDSEAKEEMATTEIQDASKIFLQESYDLLEEVAKRQSSEI</sequence>
<keyword evidence="2" id="KW-0472">Membrane</keyword>
<feature type="region of interest" description="Disordered" evidence="1">
    <location>
        <begin position="377"/>
        <end position="401"/>
    </location>
</feature>
<dbReference type="EMBL" id="CAICTM010000001">
    <property type="protein sequence ID" value="CAB9496093.1"/>
    <property type="molecule type" value="Genomic_DNA"/>
</dbReference>
<dbReference type="AlphaFoldDB" id="A0A9N8H3W3"/>
<dbReference type="OrthoDB" id="45247at2759"/>
<proteinExistence type="predicted"/>
<dbReference type="InterPro" id="IPR027417">
    <property type="entry name" value="P-loop_NTPase"/>
</dbReference>
<reference evidence="3" key="1">
    <citation type="submission" date="2020-06" db="EMBL/GenBank/DDBJ databases">
        <authorList>
            <consortium name="Plant Systems Biology data submission"/>
        </authorList>
    </citation>
    <scope>NUCLEOTIDE SEQUENCE</scope>
    <source>
        <strain evidence="3">D6</strain>
    </source>
</reference>
<accession>A0A9N8H3W3</accession>
<keyword evidence="2" id="KW-1133">Transmembrane helix</keyword>
<dbReference type="Gene3D" id="3.40.50.300">
    <property type="entry name" value="P-loop containing nucleotide triphosphate hydrolases"/>
    <property type="match status" value="1"/>
</dbReference>
<evidence type="ECO:0000256" key="2">
    <source>
        <dbReference type="SAM" id="Phobius"/>
    </source>
</evidence>
<evidence type="ECO:0000313" key="4">
    <source>
        <dbReference type="Proteomes" id="UP001153069"/>
    </source>
</evidence>
<feature type="transmembrane region" description="Helical" evidence="2">
    <location>
        <begin position="49"/>
        <end position="68"/>
    </location>
</feature>
<organism evidence="3 4">
    <name type="scientific">Seminavis robusta</name>
    <dbReference type="NCBI Taxonomy" id="568900"/>
    <lineage>
        <taxon>Eukaryota</taxon>
        <taxon>Sar</taxon>
        <taxon>Stramenopiles</taxon>
        <taxon>Ochrophyta</taxon>
        <taxon>Bacillariophyta</taxon>
        <taxon>Bacillariophyceae</taxon>
        <taxon>Bacillariophycidae</taxon>
        <taxon>Naviculales</taxon>
        <taxon>Naviculaceae</taxon>
        <taxon>Seminavis</taxon>
    </lineage>
</organism>
<keyword evidence="4" id="KW-1185">Reference proteome</keyword>
<keyword evidence="2" id="KW-0812">Transmembrane</keyword>